<keyword evidence="2" id="KW-1185">Reference proteome</keyword>
<dbReference type="Proteomes" id="UP001526143">
    <property type="component" value="Unassembled WGS sequence"/>
</dbReference>
<name>A0ABT3B5S4_9CYAN</name>
<evidence type="ECO:0000313" key="1">
    <source>
        <dbReference type="EMBL" id="MCV3216726.1"/>
    </source>
</evidence>
<organism evidence="1 2">
    <name type="scientific">Plectonema radiosum NIES-515</name>
    <dbReference type="NCBI Taxonomy" id="2986073"/>
    <lineage>
        <taxon>Bacteria</taxon>
        <taxon>Bacillati</taxon>
        <taxon>Cyanobacteriota</taxon>
        <taxon>Cyanophyceae</taxon>
        <taxon>Oscillatoriophycideae</taxon>
        <taxon>Oscillatoriales</taxon>
        <taxon>Microcoleaceae</taxon>
        <taxon>Plectonema</taxon>
    </lineage>
</organism>
<sequence length="388" mass="44846">MFILDENQIPYSDPWLASYEERIKQLGSGDKRVAYFYENPDNSTFRYRVYNMIQVLQNSTNNISAAYFSNDDEENLAPVIELADVIVICRTRYTDKINRFISSAKAKDKKVLFDIDDLIFNTSYTHLILNTLDQDLSHPNLWDVWFAYASRLGETLKLCDGAITTNKFLADQISRFASKSTYVIPNFLNNEQMRVSNQIFQQKIKSGFRRDEKIYLGYFSGSPTHNKDFALISNALIHLFEKYSNIMLRIVGHLELKGGIKNYSSRIGFFPFQDFINLQHLIGQTEINLMPLQDNIFTNCKSELKFFEASIVGTLSVASPTFTYANAIRDGKTGYLSKSFEWFHKLDSIISSLDNYPEIAKASYDDVEEKYAWYNQVELIENTLFGKN</sequence>
<gene>
    <name evidence="1" type="ORF">OGM63_25015</name>
</gene>
<evidence type="ECO:0000313" key="2">
    <source>
        <dbReference type="Proteomes" id="UP001526143"/>
    </source>
</evidence>
<protein>
    <recommendedName>
        <fullName evidence="3">Group 1 glycosyl transferase</fullName>
    </recommendedName>
</protein>
<dbReference type="RefSeq" id="WP_263748385.1">
    <property type="nucleotide sequence ID" value="NZ_JAOWRF010000355.1"/>
</dbReference>
<dbReference type="EMBL" id="JAOWRF010000355">
    <property type="protein sequence ID" value="MCV3216726.1"/>
    <property type="molecule type" value="Genomic_DNA"/>
</dbReference>
<reference evidence="1 2" key="1">
    <citation type="submission" date="2022-10" db="EMBL/GenBank/DDBJ databases">
        <title>Identification of biosynthetic pathway for the production of the potent trypsin inhibitor radiosumin.</title>
        <authorList>
            <person name="Fewer D.P."/>
            <person name="Delbaje E."/>
            <person name="Ouyang X."/>
            <person name="Agostino P.D."/>
            <person name="Wahlsten M."/>
            <person name="Jokela J."/>
            <person name="Permi P."/>
            <person name="Haapaniemi E."/>
            <person name="Koistinen H."/>
        </authorList>
    </citation>
    <scope>NUCLEOTIDE SEQUENCE [LARGE SCALE GENOMIC DNA]</scope>
    <source>
        <strain evidence="1 2">NIES-515</strain>
    </source>
</reference>
<evidence type="ECO:0008006" key="3">
    <source>
        <dbReference type="Google" id="ProtNLM"/>
    </source>
</evidence>
<proteinExistence type="predicted"/>
<comment type="caution">
    <text evidence="1">The sequence shown here is derived from an EMBL/GenBank/DDBJ whole genome shotgun (WGS) entry which is preliminary data.</text>
</comment>
<dbReference type="Gene3D" id="3.40.50.2000">
    <property type="entry name" value="Glycogen Phosphorylase B"/>
    <property type="match status" value="2"/>
</dbReference>
<accession>A0ABT3B5S4</accession>
<dbReference type="SUPFAM" id="SSF53756">
    <property type="entry name" value="UDP-Glycosyltransferase/glycogen phosphorylase"/>
    <property type="match status" value="1"/>
</dbReference>